<dbReference type="Pfam" id="PF00965">
    <property type="entry name" value="TIMP"/>
    <property type="match status" value="1"/>
</dbReference>
<evidence type="ECO:0000256" key="10">
    <source>
        <dbReference type="SAM" id="SignalP"/>
    </source>
</evidence>
<evidence type="ECO:0000256" key="6">
    <source>
        <dbReference type="ARBA" id="ARBA00023157"/>
    </source>
</evidence>
<dbReference type="GO" id="GO:0031012">
    <property type="term" value="C:extracellular matrix"/>
    <property type="evidence" value="ECO:0007669"/>
    <property type="project" value="TreeGrafter"/>
</dbReference>
<keyword evidence="4" id="KW-0483">Metalloprotease inhibitor</keyword>
<evidence type="ECO:0000313" key="13">
    <source>
        <dbReference type="Proteomes" id="UP000092460"/>
    </source>
</evidence>
<evidence type="ECO:0000256" key="4">
    <source>
        <dbReference type="ARBA" id="ARBA00022608"/>
    </source>
</evidence>
<evidence type="ECO:0000256" key="9">
    <source>
        <dbReference type="PIRSR" id="PIRSR601820-3"/>
    </source>
</evidence>
<evidence type="ECO:0000256" key="7">
    <source>
        <dbReference type="ARBA" id="ARBA00023215"/>
    </source>
</evidence>
<feature type="disulfide bond" evidence="9">
    <location>
        <begin position="31"/>
        <end position="119"/>
    </location>
</feature>
<accession>A0A1B0BMG5</accession>
<dbReference type="GO" id="GO:0008191">
    <property type="term" value="F:metalloendopeptidase inhibitor activity"/>
    <property type="evidence" value="ECO:0007669"/>
    <property type="project" value="InterPro"/>
</dbReference>
<name>A0A1B0BMG5_9MUSC</name>
<dbReference type="InterPro" id="IPR027465">
    <property type="entry name" value="TIMP_C"/>
</dbReference>
<feature type="binding site" evidence="8">
    <location>
        <position position="29"/>
    </location>
    <ligand>
        <name>Zn(2+)</name>
        <dbReference type="ChEBI" id="CHEBI:29105"/>
        <note>ligand shared with metalloproteinase partner</note>
    </ligand>
</feature>
<keyword evidence="13" id="KW-1185">Reference proteome</keyword>
<dbReference type="InterPro" id="IPR008993">
    <property type="entry name" value="TIMP-like_OB-fold"/>
</dbReference>
<dbReference type="AlphaFoldDB" id="A0A1B0BMG5"/>
<evidence type="ECO:0000256" key="3">
    <source>
        <dbReference type="ARBA" id="ARBA00022525"/>
    </source>
</evidence>
<evidence type="ECO:0000256" key="2">
    <source>
        <dbReference type="ARBA" id="ARBA00011027"/>
    </source>
</evidence>
<dbReference type="InterPro" id="IPR001820">
    <property type="entry name" value="TIMP"/>
</dbReference>
<dbReference type="PROSITE" id="PS50189">
    <property type="entry name" value="NTR"/>
    <property type="match status" value="1"/>
</dbReference>
<keyword evidence="8" id="KW-0479">Metal-binding</keyword>
<keyword evidence="3" id="KW-0964">Secreted</keyword>
<dbReference type="Gene3D" id="3.90.370.10">
    <property type="entry name" value="Tissue inhibitor of metalloproteinase-1. Chain B, domain 1"/>
    <property type="match status" value="1"/>
</dbReference>
<feature type="disulfide bond" evidence="9">
    <location>
        <begin position="147"/>
        <end position="200"/>
    </location>
</feature>
<dbReference type="InterPro" id="IPR001134">
    <property type="entry name" value="Netrin_domain"/>
</dbReference>
<dbReference type="Proteomes" id="UP000092460">
    <property type="component" value="Unassembled WGS sequence"/>
</dbReference>
<keyword evidence="5" id="KW-0646">Protease inhibitor</keyword>
<dbReference type="STRING" id="67801.A0A1B0BMG5"/>
<evidence type="ECO:0000256" key="1">
    <source>
        <dbReference type="ARBA" id="ARBA00004613"/>
    </source>
</evidence>
<feature type="disulfide bond" evidence="9">
    <location>
        <begin position="41"/>
        <end position="144"/>
    </location>
</feature>
<keyword evidence="6 9" id="KW-1015">Disulfide bond</keyword>
<comment type="similarity">
    <text evidence="2">Belongs to the protease inhibitor I35 (TIMP) family.</text>
</comment>
<dbReference type="SMART" id="SM00206">
    <property type="entry name" value="NTR"/>
    <property type="match status" value="1"/>
</dbReference>
<feature type="disulfide bond" evidence="9">
    <location>
        <begin position="29"/>
        <end position="97"/>
    </location>
</feature>
<comment type="subcellular location">
    <subcellularLocation>
        <location evidence="1">Secreted</location>
    </subcellularLocation>
</comment>
<dbReference type="GO" id="GO:0046872">
    <property type="term" value="F:metal ion binding"/>
    <property type="evidence" value="ECO:0007669"/>
    <property type="project" value="UniProtKB-KW"/>
</dbReference>
<keyword evidence="10" id="KW-0732">Signal</keyword>
<dbReference type="EMBL" id="JXJN01016891">
    <property type="status" value="NOT_ANNOTATED_CDS"/>
    <property type="molecule type" value="Genomic_DNA"/>
</dbReference>
<dbReference type="PANTHER" id="PTHR11844">
    <property type="entry name" value="METALLOPROTEASE INHIBITOR"/>
    <property type="match status" value="1"/>
</dbReference>
<dbReference type="Gene3D" id="2.40.50.120">
    <property type="match status" value="1"/>
</dbReference>
<dbReference type="PANTHER" id="PTHR11844:SF33">
    <property type="entry name" value="TISSUE INHIBITOR OF METALLOPROTEINASE"/>
    <property type="match status" value="1"/>
</dbReference>
<keyword evidence="7" id="KW-0481">Metalloenzyme inhibitor</keyword>
<reference evidence="12" key="2">
    <citation type="submission" date="2020-05" db="UniProtKB">
        <authorList>
            <consortium name="EnsemblMetazoa"/>
        </authorList>
    </citation>
    <scope>IDENTIFICATION</scope>
    <source>
        <strain evidence="12">IAEA</strain>
    </source>
</reference>
<feature type="chain" id="PRO_5008405081" description="NTR domain-containing protein" evidence="10">
    <location>
        <begin position="29"/>
        <end position="215"/>
    </location>
</feature>
<protein>
    <recommendedName>
        <fullName evidence="11">NTR domain-containing protein</fullName>
    </recommendedName>
</protein>
<dbReference type="VEuPathDB" id="VectorBase:GPPI034768"/>
<dbReference type="GO" id="GO:0051045">
    <property type="term" value="P:negative regulation of membrane protein ectodomain proteolysis"/>
    <property type="evidence" value="ECO:0007669"/>
    <property type="project" value="TreeGrafter"/>
</dbReference>
<proteinExistence type="inferred from homology"/>
<dbReference type="EMBL" id="JXJN01016892">
    <property type="status" value="NOT_ANNOTATED_CDS"/>
    <property type="molecule type" value="Genomic_DNA"/>
</dbReference>
<dbReference type="CDD" id="cd03577">
    <property type="entry name" value="NTR_TIMP_like"/>
    <property type="match status" value="1"/>
</dbReference>
<dbReference type="GO" id="GO:0002020">
    <property type="term" value="F:protease binding"/>
    <property type="evidence" value="ECO:0007669"/>
    <property type="project" value="TreeGrafter"/>
</dbReference>
<evidence type="ECO:0000256" key="5">
    <source>
        <dbReference type="ARBA" id="ARBA00022690"/>
    </source>
</evidence>
<evidence type="ECO:0000256" key="8">
    <source>
        <dbReference type="PIRSR" id="PIRSR601820-1"/>
    </source>
</evidence>
<keyword evidence="8" id="KW-0862">Zinc</keyword>
<feature type="domain" description="NTR" evidence="11">
    <location>
        <begin position="29"/>
        <end position="144"/>
    </location>
</feature>
<feature type="signal peptide" evidence="10">
    <location>
        <begin position="1"/>
        <end position="28"/>
    </location>
</feature>
<organism evidence="12 13">
    <name type="scientific">Glossina palpalis gambiensis</name>
    <dbReference type="NCBI Taxonomy" id="67801"/>
    <lineage>
        <taxon>Eukaryota</taxon>
        <taxon>Metazoa</taxon>
        <taxon>Ecdysozoa</taxon>
        <taxon>Arthropoda</taxon>
        <taxon>Hexapoda</taxon>
        <taxon>Insecta</taxon>
        <taxon>Pterygota</taxon>
        <taxon>Neoptera</taxon>
        <taxon>Endopterygota</taxon>
        <taxon>Diptera</taxon>
        <taxon>Brachycera</taxon>
        <taxon>Muscomorpha</taxon>
        <taxon>Hippoboscoidea</taxon>
        <taxon>Glossinidae</taxon>
        <taxon>Glossina</taxon>
    </lineage>
</organism>
<evidence type="ECO:0000313" key="12">
    <source>
        <dbReference type="EnsemblMetazoa" id="GPPI034768-PA"/>
    </source>
</evidence>
<feature type="disulfide bond" evidence="9">
    <location>
        <begin position="152"/>
        <end position="157"/>
    </location>
</feature>
<dbReference type="GO" id="GO:0005615">
    <property type="term" value="C:extracellular space"/>
    <property type="evidence" value="ECO:0007669"/>
    <property type="project" value="TreeGrafter"/>
</dbReference>
<sequence>MQTRRSCLSIFAFILFAVITFDCKSATACSCMPSHPQTLYCDADYAVVVRILRKSHRSFDNHILYKIQLKKSYKTTPEGDMILKHHRLLTPSQDATCGVQLTIGKLYVIAGRGRNLNSCSYIQEYQRMTVIERMGFAKLYRKGCGKCKIKPCFHSSCSRNDIDNTVCQWSPFDACQGKLSACLQHTSHKNLAEKDHYSKCYWRKSPVYNNCRGEP</sequence>
<reference evidence="13" key="1">
    <citation type="submission" date="2015-01" db="EMBL/GenBank/DDBJ databases">
        <authorList>
            <person name="Aksoy S."/>
            <person name="Warren W."/>
            <person name="Wilson R.K."/>
        </authorList>
    </citation>
    <scope>NUCLEOTIDE SEQUENCE [LARGE SCALE GENOMIC DNA]</scope>
    <source>
        <strain evidence="13">IAEA</strain>
    </source>
</reference>
<dbReference type="EnsemblMetazoa" id="GPPI034768-RA">
    <property type="protein sequence ID" value="GPPI034768-PA"/>
    <property type="gene ID" value="GPPI034768"/>
</dbReference>
<dbReference type="SUPFAM" id="SSF50242">
    <property type="entry name" value="TIMP-like"/>
    <property type="match status" value="1"/>
</dbReference>
<evidence type="ECO:0000259" key="11">
    <source>
        <dbReference type="PROSITE" id="PS50189"/>
    </source>
</evidence>